<feature type="coiled-coil region" evidence="1">
    <location>
        <begin position="132"/>
        <end position="159"/>
    </location>
</feature>
<dbReference type="Proteomes" id="UP000009168">
    <property type="component" value="Unassembled WGS sequence"/>
</dbReference>
<dbReference type="HOGENOM" id="CLU_409120_0_0_1"/>
<dbReference type="EMBL" id="GG662603">
    <property type="protein sequence ID" value="EAS01384.1"/>
    <property type="molecule type" value="Genomic_DNA"/>
</dbReference>
<evidence type="ECO:0000256" key="1">
    <source>
        <dbReference type="SAM" id="Coils"/>
    </source>
</evidence>
<dbReference type="RefSeq" id="XP_001021630.1">
    <property type="nucleotide sequence ID" value="XM_001021630.1"/>
</dbReference>
<protein>
    <submittedName>
        <fullName evidence="2">Uncharacterized protein</fullName>
    </submittedName>
</protein>
<organism evidence="2 3">
    <name type="scientific">Tetrahymena thermophila (strain SB210)</name>
    <dbReference type="NCBI Taxonomy" id="312017"/>
    <lineage>
        <taxon>Eukaryota</taxon>
        <taxon>Sar</taxon>
        <taxon>Alveolata</taxon>
        <taxon>Ciliophora</taxon>
        <taxon>Intramacronucleata</taxon>
        <taxon>Oligohymenophorea</taxon>
        <taxon>Hymenostomatida</taxon>
        <taxon>Tetrahymenina</taxon>
        <taxon>Tetrahymenidae</taxon>
        <taxon>Tetrahymena</taxon>
    </lineage>
</organism>
<dbReference type="GeneID" id="7826052"/>
<accession>I7MGE6</accession>
<feature type="coiled-coil region" evidence="1">
    <location>
        <begin position="261"/>
        <end position="341"/>
    </location>
</feature>
<evidence type="ECO:0000313" key="2">
    <source>
        <dbReference type="EMBL" id="EAS01384.1"/>
    </source>
</evidence>
<keyword evidence="3" id="KW-1185">Reference proteome</keyword>
<dbReference type="OrthoDB" id="10615154at2759"/>
<dbReference type="InParanoid" id="I7MGE6"/>
<feature type="coiled-coil region" evidence="1">
    <location>
        <begin position="395"/>
        <end position="495"/>
    </location>
</feature>
<dbReference type="AlphaFoldDB" id="I7MGE6"/>
<proteinExistence type="predicted"/>
<keyword evidence="1" id="KW-0175">Coiled coil</keyword>
<dbReference type="KEGG" id="tet:TTHERM_00149950"/>
<dbReference type="eggNOG" id="ENOG502T0YV">
    <property type="taxonomic scope" value="Eukaryota"/>
</dbReference>
<name>I7MGE6_TETTS</name>
<dbReference type="OMA" id="CECEEVN"/>
<gene>
    <name evidence="2" type="ORF">TTHERM_00149950</name>
</gene>
<evidence type="ECO:0000313" key="3">
    <source>
        <dbReference type="Proteomes" id="UP000009168"/>
    </source>
</evidence>
<sequence length="672" mass="78721">MFIDSQVPFVVTSQQNTHILNQNDKSGIIQANSSFQQQANEIKNAINNRRVKTIADCLAYQPVNQQQTEIRYNDVASYQRQQFNQPTYQRSVERCPIHEENINVQVNPNIIRFNNDIESLVVVEKSNRSLKKTQYETELRNLRKTNSNLENQLQDIKEFNYNMKSSLKQINNKPSLISSTATNSNAAIENKATLKKPSIPLAPTFVAQNNNQQLDKTSAPNQFDNTKLLSSMVQSVTQDARHEALKQQEDGDEVRQFKMQKIKEEEKRQQIIDELEKENNKLKNKAIRAQYEAEENEEKIKQLENEKTLNQKDVKNKQKDIKLKENEILNLQTKKSKIESEITSSRLVIKDKESEIARLNEKHKLNASERQKVLKELELHIQKRNIANLDYEKIRQDKDRIMEELEKRQVDANDKYNELHQKYLNSQNEIQGLEREITVLQNFIEEEKKEIQKLQMQHKILKDKLEEMETYERKLRKKEKTILSLESELEMAKREKKIEIVEKVVEKPVVIEKPVVVEKEVVIKEEVKVDEPLEKELAILREELVLLDSGLKEKTSEAEYWKKRFQDQELQGKHNVGAVQDTYNSEKQQMQIQYEKGIDEIKVLQGKLNALLAEIHTLSNINITKNREIQDQLHHLIKNNQSLENLIVANTSYNSIPISVQIPISSRYVSYH</sequence>
<reference evidence="3" key="1">
    <citation type="journal article" date="2006" name="PLoS Biol.">
        <title>Macronuclear genome sequence of the ciliate Tetrahymena thermophila, a model eukaryote.</title>
        <authorList>
            <person name="Eisen J.A."/>
            <person name="Coyne R.S."/>
            <person name="Wu M."/>
            <person name="Wu D."/>
            <person name="Thiagarajan M."/>
            <person name="Wortman J.R."/>
            <person name="Badger J.H."/>
            <person name="Ren Q."/>
            <person name="Amedeo P."/>
            <person name="Jones K.M."/>
            <person name="Tallon L.J."/>
            <person name="Delcher A.L."/>
            <person name="Salzberg S.L."/>
            <person name="Silva J.C."/>
            <person name="Haas B.J."/>
            <person name="Majoros W.H."/>
            <person name="Farzad M."/>
            <person name="Carlton J.M."/>
            <person name="Smith R.K. Jr."/>
            <person name="Garg J."/>
            <person name="Pearlman R.E."/>
            <person name="Karrer K.M."/>
            <person name="Sun L."/>
            <person name="Manning G."/>
            <person name="Elde N.C."/>
            <person name="Turkewitz A.P."/>
            <person name="Asai D.J."/>
            <person name="Wilkes D.E."/>
            <person name="Wang Y."/>
            <person name="Cai H."/>
            <person name="Collins K."/>
            <person name="Stewart B.A."/>
            <person name="Lee S.R."/>
            <person name="Wilamowska K."/>
            <person name="Weinberg Z."/>
            <person name="Ruzzo W.L."/>
            <person name="Wloga D."/>
            <person name="Gaertig J."/>
            <person name="Frankel J."/>
            <person name="Tsao C.-C."/>
            <person name="Gorovsky M.A."/>
            <person name="Keeling P.J."/>
            <person name="Waller R.F."/>
            <person name="Patron N.J."/>
            <person name="Cherry J.M."/>
            <person name="Stover N.A."/>
            <person name="Krieger C.J."/>
            <person name="del Toro C."/>
            <person name="Ryder H.F."/>
            <person name="Williamson S.C."/>
            <person name="Barbeau R.A."/>
            <person name="Hamilton E.P."/>
            <person name="Orias E."/>
        </authorList>
    </citation>
    <scope>NUCLEOTIDE SEQUENCE [LARGE SCALE GENOMIC DNA]</scope>
    <source>
        <strain evidence="3">SB210</strain>
    </source>
</reference>